<dbReference type="RefSeq" id="WP_133712091.1">
    <property type="nucleotide sequence ID" value="NZ_SOAG01000007.1"/>
</dbReference>
<comment type="similarity">
    <text evidence="2">Belongs to the bacterial solute-binding protein 8 family.</text>
</comment>
<dbReference type="Proteomes" id="UP000295215">
    <property type="component" value="Unassembled WGS sequence"/>
</dbReference>
<evidence type="ECO:0000256" key="2">
    <source>
        <dbReference type="ARBA" id="ARBA00008814"/>
    </source>
</evidence>
<keyword evidence="4" id="KW-0406">Ion transport</keyword>
<dbReference type="InterPro" id="IPR033870">
    <property type="entry name" value="FatB"/>
</dbReference>
<dbReference type="PANTHER" id="PTHR30532:SF28">
    <property type="entry name" value="PETROBACTIN-BINDING PROTEIN YCLQ"/>
    <property type="match status" value="1"/>
</dbReference>
<keyword evidence="4" id="KW-0410">Iron transport</keyword>
<evidence type="ECO:0000256" key="3">
    <source>
        <dbReference type="ARBA" id="ARBA00022448"/>
    </source>
</evidence>
<dbReference type="PROSITE" id="PS50983">
    <property type="entry name" value="FE_B12_PBP"/>
    <property type="match status" value="1"/>
</dbReference>
<dbReference type="CDD" id="cd01140">
    <property type="entry name" value="FatB"/>
    <property type="match status" value="1"/>
</dbReference>
<dbReference type="OrthoDB" id="63946at2"/>
<gene>
    <name evidence="8" type="ORF">C8P70_10745</name>
</gene>
<dbReference type="InterPro" id="IPR002491">
    <property type="entry name" value="ABC_transptr_periplasmic_BD"/>
</dbReference>
<dbReference type="Pfam" id="PF01497">
    <property type="entry name" value="Peripla_BP_2"/>
    <property type="match status" value="1"/>
</dbReference>
<keyword evidence="6" id="KW-0175">Coiled coil</keyword>
<organism evidence="8 9">
    <name type="scientific">Myroides indicus</name>
    <dbReference type="NCBI Taxonomy" id="1323422"/>
    <lineage>
        <taxon>Bacteria</taxon>
        <taxon>Pseudomonadati</taxon>
        <taxon>Bacteroidota</taxon>
        <taxon>Flavobacteriia</taxon>
        <taxon>Flavobacteriales</taxon>
        <taxon>Flavobacteriaceae</taxon>
        <taxon>Myroides</taxon>
    </lineage>
</organism>
<comment type="caution">
    <text evidence="8">The sequence shown here is derived from an EMBL/GenBank/DDBJ whole genome shotgun (WGS) entry which is preliminary data.</text>
</comment>
<comment type="subcellular location">
    <subcellularLocation>
        <location evidence="1">Cell envelope</location>
    </subcellularLocation>
</comment>
<dbReference type="AlphaFoldDB" id="A0A4R7F8G5"/>
<protein>
    <submittedName>
        <fullName evidence="8">Iron complex transport system substrate-binding protein</fullName>
    </submittedName>
</protein>
<sequence length="316" mass="35060">MNKSILNGLVAITVLVALSSCNNKTKKEQTSDSETTAISIDHLSGTTDITLNPENVVILHYGALDTYRELGLQSHIKGIPASNTPEYLSDFTKEKSIADVGTVKEANLEKVNATNPDLIIIGGRMAAKYDEMSKVAPTINFDIDTKNYWESFKHNQQIIGKLYKVEEKVEQVLKDMEERITEIKEKASGSEKKALIILTNEGRMSAYGKGSRFGIIHDVFGIHPADSNIEVSTHGHPVSNEFIKELNPDILFVIDRGAAIKRETVGSKQFANPLIEKTNAYKNNKIIFLNPELWYLSGGGLQSFKMMLDEIESAIN</sequence>
<accession>A0A4R7F8G5</accession>
<evidence type="ECO:0000259" key="7">
    <source>
        <dbReference type="PROSITE" id="PS50983"/>
    </source>
</evidence>
<keyword evidence="9" id="KW-1185">Reference proteome</keyword>
<keyword evidence="4" id="KW-0408">Iron</keyword>
<keyword evidence="5" id="KW-0732">Signal</keyword>
<evidence type="ECO:0000256" key="5">
    <source>
        <dbReference type="ARBA" id="ARBA00022729"/>
    </source>
</evidence>
<proteinExistence type="inferred from homology"/>
<reference evidence="8 9" key="1">
    <citation type="submission" date="2019-03" db="EMBL/GenBank/DDBJ databases">
        <title>Genomic Encyclopedia of Archaeal and Bacterial Type Strains, Phase II (KMG-II): from individual species to whole genera.</title>
        <authorList>
            <person name="Goeker M."/>
        </authorList>
    </citation>
    <scope>NUCLEOTIDE SEQUENCE [LARGE SCALE GENOMIC DNA]</scope>
    <source>
        <strain evidence="8 9">DSM 28213</strain>
    </source>
</reference>
<evidence type="ECO:0000313" key="9">
    <source>
        <dbReference type="Proteomes" id="UP000295215"/>
    </source>
</evidence>
<dbReference type="GO" id="GO:1901678">
    <property type="term" value="P:iron coordination entity transport"/>
    <property type="evidence" value="ECO:0007669"/>
    <property type="project" value="UniProtKB-ARBA"/>
</dbReference>
<dbReference type="SUPFAM" id="SSF53807">
    <property type="entry name" value="Helical backbone' metal receptor"/>
    <property type="match status" value="1"/>
</dbReference>
<evidence type="ECO:0000256" key="6">
    <source>
        <dbReference type="SAM" id="Coils"/>
    </source>
</evidence>
<evidence type="ECO:0000256" key="1">
    <source>
        <dbReference type="ARBA" id="ARBA00004196"/>
    </source>
</evidence>
<evidence type="ECO:0000313" key="8">
    <source>
        <dbReference type="EMBL" id="TDS62079.1"/>
    </source>
</evidence>
<dbReference type="EMBL" id="SOAG01000007">
    <property type="protein sequence ID" value="TDS62079.1"/>
    <property type="molecule type" value="Genomic_DNA"/>
</dbReference>
<feature type="domain" description="Fe/B12 periplasmic-binding" evidence="7">
    <location>
        <begin position="55"/>
        <end position="316"/>
    </location>
</feature>
<name>A0A4R7F8G5_9FLAO</name>
<dbReference type="PANTHER" id="PTHR30532">
    <property type="entry name" value="IRON III DICITRATE-BINDING PERIPLASMIC PROTEIN"/>
    <property type="match status" value="1"/>
</dbReference>
<evidence type="ECO:0000256" key="4">
    <source>
        <dbReference type="ARBA" id="ARBA00022496"/>
    </source>
</evidence>
<dbReference type="Gene3D" id="3.40.50.1980">
    <property type="entry name" value="Nitrogenase molybdenum iron protein domain"/>
    <property type="match status" value="2"/>
</dbReference>
<dbReference type="InterPro" id="IPR051313">
    <property type="entry name" value="Bact_iron-sidero_bind"/>
</dbReference>
<dbReference type="GO" id="GO:0030288">
    <property type="term" value="C:outer membrane-bounded periplasmic space"/>
    <property type="evidence" value="ECO:0007669"/>
    <property type="project" value="TreeGrafter"/>
</dbReference>
<feature type="coiled-coil region" evidence="6">
    <location>
        <begin position="166"/>
        <end position="193"/>
    </location>
</feature>
<dbReference type="PROSITE" id="PS51257">
    <property type="entry name" value="PROKAR_LIPOPROTEIN"/>
    <property type="match status" value="1"/>
</dbReference>
<keyword evidence="3" id="KW-0813">Transport</keyword>